<accession>A0ABQ6TMJ0</accession>
<dbReference type="Proteomes" id="UP000798046">
    <property type="component" value="Unassembled WGS sequence"/>
</dbReference>
<dbReference type="EMBL" id="VZRA01000003">
    <property type="protein sequence ID" value="KAB0669679.1"/>
    <property type="molecule type" value="Genomic_DNA"/>
</dbReference>
<evidence type="ECO:0000313" key="2">
    <source>
        <dbReference type="Proteomes" id="UP000798046"/>
    </source>
</evidence>
<protein>
    <submittedName>
        <fullName evidence="1">Uncharacterized protein</fullName>
    </submittedName>
</protein>
<proteinExistence type="predicted"/>
<reference evidence="1 2" key="1">
    <citation type="journal article" date="2020" name="Microorganisms">
        <title>Description of Three Novel Members in the Family Geobacteraceae, Oryzomonas japonicum gen. nov., sp. nov., Oryzomonas sagensis sp. nov., and Oryzomonas ruber sp. nov.</title>
        <authorList>
            <person name="Xu Z."/>
            <person name="Masuda Y."/>
            <person name="Hayakawa C."/>
            <person name="Ushijima N."/>
            <person name="Kawano K."/>
            <person name="Shiratori Y."/>
            <person name="Senoo K."/>
            <person name="Itoh H."/>
        </authorList>
    </citation>
    <scope>NUCLEOTIDE SEQUENCE [LARGE SCALE GENOMIC DNA]</scope>
    <source>
        <strain evidence="1 2">Red100</strain>
    </source>
</reference>
<name>A0ABQ6TMJ0_9BACT</name>
<gene>
    <name evidence="1" type="ORF">F6V30_12825</name>
</gene>
<keyword evidence="2" id="KW-1185">Reference proteome</keyword>
<organism evidence="1 2">
    <name type="scientific">Oryzomonas sagensis</name>
    <dbReference type="NCBI Taxonomy" id="2603857"/>
    <lineage>
        <taxon>Bacteria</taxon>
        <taxon>Pseudomonadati</taxon>
        <taxon>Thermodesulfobacteriota</taxon>
        <taxon>Desulfuromonadia</taxon>
        <taxon>Geobacterales</taxon>
        <taxon>Geobacteraceae</taxon>
        <taxon>Oryzomonas</taxon>
    </lineage>
</organism>
<sequence length="79" mass="8930">MEVFLKEDLRPGTHLLPWLVLYFLLPSDDLDENSSVAIKKREIFASSIEAAHKLWAEIVKAEALNVDSEYRIFPGGASQ</sequence>
<comment type="caution">
    <text evidence="1">The sequence shown here is derived from an EMBL/GenBank/DDBJ whole genome shotgun (WGS) entry which is preliminary data.</text>
</comment>
<dbReference type="RefSeq" id="WP_151157342.1">
    <property type="nucleotide sequence ID" value="NZ_VZRA01000003.1"/>
</dbReference>
<evidence type="ECO:0000313" key="1">
    <source>
        <dbReference type="EMBL" id="KAB0669679.1"/>
    </source>
</evidence>